<dbReference type="Pfam" id="PF22725">
    <property type="entry name" value="GFO_IDH_MocA_C3"/>
    <property type="match status" value="1"/>
</dbReference>
<dbReference type="SUPFAM" id="SSF51735">
    <property type="entry name" value="NAD(P)-binding Rossmann-fold domains"/>
    <property type="match status" value="1"/>
</dbReference>
<reference evidence="9" key="1">
    <citation type="journal article" date="2014" name="Proc. Natl. Acad. Sci. U.S.A.">
        <title>Extensive sampling of basidiomycete genomes demonstrates inadequacy of the white-rot/brown-rot paradigm for wood decay fungi.</title>
        <authorList>
            <person name="Riley R."/>
            <person name="Salamov A.A."/>
            <person name="Brown D.W."/>
            <person name="Nagy L.G."/>
            <person name="Floudas D."/>
            <person name="Held B.W."/>
            <person name="Levasseur A."/>
            <person name="Lombard V."/>
            <person name="Morin E."/>
            <person name="Otillar R."/>
            <person name="Lindquist E.A."/>
            <person name="Sun H."/>
            <person name="LaButti K.M."/>
            <person name="Schmutz J."/>
            <person name="Jabbour D."/>
            <person name="Luo H."/>
            <person name="Baker S.E."/>
            <person name="Pisabarro A.G."/>
            <person name="Walton J.D."/>
            <person name="Blanchette R.A."/>
            <person name="Henrissat B."/>
            <person name="Martin F."/>
            <person name="Cullen D."/>
            <person name="Hibbett D.S."/>
            <person name="Grigoriev I.V."/>
        </authorList>
    </citation>
    <scope>NUCLEOTIDE SEQUENCE [LARGE SCALE GENOMIC DNA]</scope>
    <source>
        <strain evidence="9">MUCL 33604</strain>
    </source>
</reference>
<evidence type="ECO:0000259" key="7">
    <source>
        <dbReference type="Pfam" id="PF22725"/>
    </source>
</evidence>
<dbReference type="InterPro" id="IPR050984">
    <property type="entry name" value="Gfo/Idh/MocA_domain"/>
</dbReference>
<dbReference type="Gene3D" id="3.30.360.10">
    <property type="entry name" value="Dihydrodipicolinate Reductase, domain 2"/>
    <property type="match status" value="1"/>
</dbReference>
<dbReference type="SUPFAM" id="SSF55347">
    <property type="entry name" value="Glyceraldehyde-3-phosphate dehydrogenase-like, C-terminal domain"/>
    <property type="match status" value="1"/>
</dbReference>
<dbReference type="Proteomes" id="UP000027265">
    <property type="component" value="Unassembled WGS sequence"/>
</dbReference>
<dbReference type="InterPro" id="IPR055170">
    <property type="entry name" value="GFO_IDH_MocA-like_dom"/>
</dbReference>
<keyword evidence="9" id="KW-1185">Reference proteome</keyword>
<dbReference type="Pfam" id="PF01408">
    <property type="entry name" value="GFO_IDH_MocA"/>
    <property type="match status" value="1"/>
</dbReference>
<evidence type="ECO:0000256" key="5">
    <source>
        <dbReference type="ARBA" id="ARBA00049233"/>
    </source>
</evidence>
<dbReference type="PANTHER" id="PTHR22604:SF105">
    <property type="entry name" value="TRANS-1,2-DIHYDROBENZENE-1,2-DIOL DEHYDROGENASE"/>
    <property type="match status" value="1"/>
</dbReference>
<comment type="similarity">
    <text evidence="1">Belongs to the Gfo/Idh/MocA family.</text>
</comment>
<comment type="catalytic activity">
    <reaction evidence="5">
        <text>D-xylose + NADP(+) = D-xylono-1,5-lactone + NADPH + H(+)</text>
        <dbReference type="Rhea" id="RHEA:22000"/>
        <dbReference type="ChEBI" id="CHEBI:15378"/>
        <dbReference type="ChEBI" id="CHEBI:15867"/>
        <dbReference type="ChEBI" id="CHEBI:53455"/>
        <dbReference type="ChEBI" id="CHEBI:57783"/>
        <dbReference type="ChEBI" id="CHEBI:58349"/>
        <dbReference type="EC" id="1.1.1.179"/>
    </reaction>
</comment>
<dbReference type="GO" id="GO:0000166">
    <property type="term" value="F:nucleotide binding"/>
    <property type="evidence" value="ECO:0007669"/>
    <property type="project" value="InterPro"/>
</dbReference>
<dbReference type="PANTHER" id="PTHR22604">
    <property type="entry name" value="OXIDOREDUCTASES"/>
    <property type="match status" value="1"/>
</dbReference>
<evidence type="ECO:0000256" key="1">
    <source>
        <dbReference type="ARBA" id="ARBA00010928"/>
    </source>
</evidence>
<dbReference type="AlphaFoldDB" id="A0A067QE31"/>
<dbReference type="EC" id="1.1.1.179" evidence="3"/>
<dbReference type="InParanoid" id="A0A067QE31"/>
<gene>
    <name evidence="8" type="ORF">JAAARDRAFT_190493</name>
</gene>
<dbReference type="GO" id="GO:0047837">
    <property type="term" value="F:D-xylose 1-dehydrogenase (NADP+) activity"/>
    <property type="evidence" value="ECO:0007669"/>
    <property type="project" value="UniProtKB-EC"/>
</dbReference>
<evidence type="ECO:0000313" key="8">
    <source>
        <dbReference type="EMBL" id="KDQ61767.1"/>
    </source>
</evidence>
<feature type="domain" description="GFO/IDH/MocA-like oxidoreductase" evidence="7">
    <location>
        <begin position="149"/>
        <end position="258"/>
    </location>
</feature>
<dbReference type="HOGENOM" id="CLU_023194_7_2_1"/>
<dbReference type="STRING" id="933084.A0A067QE31"/>
<feature type="domain" description="Gfo/Idh/MocA-like oxidoreductase N-terminal" evidence="6">
    <location>
        <begin position="9"/>
        <end position="137"/>
    </location>
</feature>
<dbReference type="InterPro" id="IPR000683">
    <property type="entry name" value="Gfo/Idh/MocA-like_OxRdtase_N"/>
</dbReference>
<evidence type="ECO:0000259" key="6">
    <source>
        <dbReference type="Pfam" id="PF01408"/>
    </source>
</evidence>
<protein>
    <recommendedName>
        <fullName evidence="3">D-xylose 1-dehydrogenase (NADP(+), D-xylono-1,5-lactone-forming)</fullName>
        <ecNumber evidence="3">1.1.1.179</ecNumber>
    </recommendedName>
    <alternativeName>
        <fullName evidence="4">D-xylose-NADP dehydrogenase</fullName>
    </alternativeName>
</protein>
<sequence>MASTQPTTLRWGIISTGHIASVFVKDLLVDPKTRDVHDVVHKVVAIGSRTVEKAQEFIDKYAAGDKSIKPYGTYEGVYSDPDVDAIYIGTPHTMHYVNARDALKAKKAVLCEKPVTLNAAELRSLLAIAKENNVFFMEALWTRFQPLVKELKKVAEDGSLGEPIMVEADLCANFGVEKLPITHRILDPRLGGGALLDLGPYPLFWAILALYEHPSNANTRPSGISASMIKTPLTNVDSNTTFTLSFTPTSSSSLSAQANLTCAINVRGINPSVVIRYRHGNIHVAAPSPCPKSFKVEYFDNNGKLVREEKKVYEYVGGGWHFQADEVARCIREGKIQSEAWGWDKSLLEMEIFDEVRRQGGYVFPKGVEQVV</sequence>
<dbReference type="Gene3D" id="3.40.50.720">
    <property type="entry name" value="NAD(P)-binding Rossmann-like Domain"/>
    <property type="match status" value="1"/>
</dbReference>
<dbReference type="EMBL" id="KL197712">
    <property type="protein sequence ID" value="KDQ61767.1"/>
    <property type="molecule type" value="Genomic_DNA"/>
</dbReference>
<dbReference type="InterPro" id="IPR036291">
    <property type="entry name" value="NAD(P)-bd_dom_sf"/>
</dbReference>
<evidence type="ECO:0000256" key="3">
    <source>
        <dbReference type="ARBA" id="ARBA00038984"/>
    </source>
</evidence>
<proteinExistence type="inferred from homology"/>
<evidence type="ECO:0000256" key="2">
    <source>
        <dbReference type="ARBA" id="ARBA00023002"/>
    </source>
</evidence>
<dbReference type="FunCoup" id="A0A067QE31">
    <property type="interactions" value="4"/>
</dbReference>
<name>A0A067QE31_9AGAM</name>
<accession>A0A067QE31</accession>
<evidence type="ECO:0000256" key="4">
    <source>
        <dbReference type="ARBA" id="ARBA00042988"/>
    </source>
</evidence>
<organism evidence="8 9">
    <name type="scientific">Jaapia argillacea MUCL 33604</name>
    <dbReference type="NCBI Taxonomy" id="933084"/>
    <lineage>
        <taxon>Eukaryota</taxon>
        <taxon>Fungi</taxon>
        <taxon>Dikarya</taxon>
        <taxon>Basidiomycota</taxon>
        <taxon>Agaricomycotina</taxon>
        <taxon>Agaricomycetes</taxon>
        <taxon>Agaricomycetidae</taxon>
        <taxon>Jaapiales</taxon>
        <taxon>Jaapiaceae</taxon>
        <taxon>Jaapia</taxon>
    </lineage>
</organism>
<evidence type="ECO:0000313" key="9">
    <source>
        <dbReference type="Proteomes" id="UP000027265"/>
    </source>
</evidence>
<dbReference type="OrthoDB" id="2129491at2759"/>
<keyword evidence="2" id="KW-0560">Oxidoreductase</keyword>